<dbReference type="Proteomes" id="UP000266673">
    <property type="component" value="Unassembled WGS sequence"/>
</dbReference>
<organism evidence="2 3">
    <name type="scientific">Gigaspora rosea</name>
    <dbReference type="NCBI Taxonomy" id="44941"/>
    <lineage>
        <taxon>Eukaryota</taxon>
        <taxon>Fungi</taxon>
        <taxon>Fungi incertae sedis</taxon>
        <taxon>Mucoromycota</taxon>
        <taxon>Glomeromycotina</taxon>
        <taxon>Glomeromycetes</taxon>
        <taxon>Diversisporales</taxon>
        <taxon>Gigasporaceae</taxon>
        <taxon>Gigaspora</taxon>
    </lineage>
</organism>
<dbReference type="OrthoDB" id="2427080at2759"/>
<comment type="caution">
    <text evidence="2">The sequence shown here is derived from an EMBL/GenBank/DDBJ whole genome shotgun (WGS) entry which is preliminary data.</text>
</comment>
<sequence length="185" mass="21724">MEVPVDYDESNASVDSDESNTEVSTNSVLENIASDFKGFDSEYEPYLSNFISAMIFTWVTKHMVSTSEYEDFAKIVTHPEFQKEDVPMNIWQVRRWRNRLPLAETRQHNVPLCMNKTPSTYEATKKAFTILLLIHLERILNNPVLMPKMYFGLEIVTKEKREFWHGELWQDSLLFGEYEIKNDKG</sequence>
<gene>
    <name evidence="2" type="ORF">C2G38_2038713</name>
</gene>
<keyword evidence="3" id="KW-1185">Reference proteome</keyword>
<feature type="region of interest" description="Disordered" evidence="1">
    <location>
        <begin position="1"/>
        <end position="23"/>
    </location>
</feature>
<evidence type="ECO:0000313" key="3">
    <source>
        <dbReference type="Proteomes" id="UP000266673"/>
    </source>
</evidence>
<reference evidence="2 3" key="1">
    <citation type="submission" date="2018-06" db="EMBL/GenBank/DDBJ databases">
        <title>Comparative genomics reveals the genomic features of Rhizophagus irregularis, R. cerebriforme, R. diaphanum and Gigaspora rosea, and their symbiotic lifestyle signature.</title>
        <authorList>
            <person name="Morin E."/>
            <person name="San Clemente H."/>
            <person name="Chen E.C.H."/>
            <person name="De La Providencia I."/>
            <person name="Hainaut M."/>
            <person name="Kuo A."/>
            <person name="Kohler A."/>
            <person name="Murat C."/>
            <person name="Tang N."/>
            <person name="Roy S."/>
            <person name="Loubradou J."/>
            <person name="Henrissat B."/>
            <person name="Grigoriev I.V."/>
            <person name="Corradi N."/>
            <person name="Roux C."/>
            <person name="Martin F.M."/>
        </authorList>
    </citation>
    <scope>NUCLEOTIDE SEQUENCE [LARGE SCALE GENOMIC DNA]</scope>
    <source>
        <strain evidence="2 3">DAOM 194757</strain>
    </source>
</reference>
<name>A0A397V1H8_9GLOM</name>
<dbReference type="AlphaFoldDB" id="A0A397V1H8"/>
<feature type="compositionally biased region" description="Acidic residues" evidence="1">
    <location>
        <begin position="1"/>
        <end position="20"/>
    </location>
</feature>
<protein>
    <submittedName>
        <fullName evidence="2">Uncharacterized protein</fullName>
    </submittedName>
</protein>
<dbReference type="EMBL" id="QKWP01000689">
    <property type="protein sequence ID" value="RIB16265.1"/>
    <property type="molecule type" value="Genomic_DNA"/>
</dbReference>
<proteinExistence type="predicted"/>
<evidence type="ECO:0000313" key="2">
    <source>
        <dbReference type="EMBL" id="RIB16265.1"/>
    </source>
</evidence>
<accession>A0A397V1H8</accession>
<evidence type="ECO:0000256" key="1">
    <source>
        <dbReference type="SAM" id="MobiDB-lite"/>
    </source>
</evidence>